<dbReference type="Gene3D" id="3.30.379.10">
    <property type="entry name" value="Chitobiase/beta-hexosaminidase domain 2-like"/>
    <property type="match status" value="1"/>
</dbReference>
<dbReference type="SUPFAM" id="SSF51445">
    <property type="entry name" value="(Trans)glycosidases"/>
    <property type="match status" value="1"/>
</dbReference>
<evidence type="ECO:0000256" key="5">
    <source>
        <dbReference type="ARBA" id="ARBA00023295"/>
    </source>
</evidence>
<dbReference type="InterPro" id="IPR013783">
    <property type="entry name" value="Ig-like_fold"/>
</dbReference>
<dbReference type="PANTHER" id="PTHR22600">
    <property type="entry name" value="BETA-HEXOSAMINIDASE"/>
    <property type="match status" value="1"/>
</dbReference>
<dbReference type="Proteomes" id="UP001157186">
    <property type="component" value="Unassembled WGS sequence"/>
</dbReference>
<sequence>MKFLRVIWLTASAFGLIACQQASESANDKSNSGARVTPIDQRQLNKLANSLVVNYQALSNVETDCPKKNGQAVSHCFSAEIYLTSPTDMLVNNWQINYSQVYPVYAASGQQLSLKHLNGDIHQITPTANFSGFKANEPQKVTLWIASTVISESELMPNYWLSSKNLTPAVIKSTQTKIDPETGLELQPWVASFDNLPKQIKSSPDDINQYAGPAWLFDHNIDTQLSDAHLAQAVIPTPQHSQLLSSEAISLAQGINVSYQGVAAEHVSAALERLATLGVKQSAEGIVFNIALDSKLAMPESYQLTAKGNHILIEAADSAGAFYGVQTLTALLSVETLTIPSVKIVDQPNYRYRGQHLDVARNFHSKAMVFRLIEQMAAYKLNKLHMHLAEDEGWRIELPSLPELTEIGSRRCMDLSDQQCLQPQLGGAGASGRDGFYSTQDYIDILRYASRHHIQVIPSLDMPGHSRAAIKAMEARYQRLIKQENEVAANRYLLSDFNDKTQYRSIQNYNDNTINVCLESSYAFVDRVLEDLINLHQQAQHPLQMYHIGADETAGAWVDSPACQALVNDSSNSVSEFKHLGAHFIERVAHMVVNKGIAVGGWNDGLGETHVENMPKAVYSYIWGALPSGAHQMVSEQAHRGWDVVLSVPDVFYFDFPYEVDPKERGYNWASRRIDSRNVFNFIPDNLPIHAEFRLDTLGRHFEIDDRLQQDEQGVILHQPLPKNFRVAGIQGQLWSETVRSDQQAEYMIFPRMLALAERAWSSPSWQVPYNYQGAKYSHISGVFTEELQRQRDQQWQRFANTLAQKELIKLDKAGVFYRIPTVGAKIIDGKLNINSSLPGLPLEYQTSNGQWHSYQDTVKVNLPVQVRARSADNKRAGRSLTLH</sequence>
<dbReference type="InterPro" id="IPR008965">
    <property type="entry name" value="CBM2/CBM3_carb-bd_dom_sf"/>
</dbReference>
<evidence type="ECO:0000256" key="3">
    <source>
        <dbReference type="ARBA" id="ARBA00012663"/>
    </source>
</evidence>
<evidence type="ECO:0000256" key="6">
    <source>
        <dbReference type="ARBA" id="ARBA00030512"/>
    </source>
</evidence>
<dbReference type="Pfam" id="PF02838">
    <property type="entry name" value="Glyco_hydro_20b"/>
    <property type="match status" value="1"/>
</dbReference>
<evidence type="ECO:0000256" key="8">
    <source>
        <dbReference type="SAM" id="SignalP"/>
    </source>
</evidence>
<comment type="caution">
    <text evidence="10">The sequence shown here is derived from an EMBL/GenBank/DDBJ whole genome shotgun (WGS) entry which is preliminary data.</text>
</comment>
<dbReference type="EC" id="3.2.1.52" evidence="3"/>
<dbReference type="InterPro" id="IPR014756">
    <property type="entry name" value="Ig_E-set"/>
</dbReference>
<organism evidence="10 11">
    <name type="scientific">Thalassotalea insulae</name>
    <dbReference type="NCBI Taxonomy" id="2056778"/>
    <lineage>
        <taxon>Bacteria</taxon>
        <taxon>Pseudomonadati</taxon>
        <taxon>Pseudomonadota</taxon>
        <taxon>Gammaproteobacteria</taxon>
        <taxon>Alteromonadales</taxon>
        <taxon>Colwelliaceae</taxon>
        <taxon>Thalassotalea</taxon>
    </lineage>
</organism>
<keyword evidence="4" id="KW-0378">Hydrolase</keyword>
<dbReference type="EMBL" id="BSST01000001">
    <property type="protein sequence ID" value="GLX78797.1"/>
    <property type="molecule type" value="Genomic_DNA"/>
</dbReference>
<dbReference type="SUPFAM" id="SSF49384">
    <property type="entry name" value="Carbohydrate-binding domain"/>
    <property type="match status" value="1"/>
</dbReference>
<keyword evidence="11" id="KW-1185">Reference proteome</keyword>
<dbReference type="InterPro" id="IPR015882">
    <property type="entry name" value="HEX_bac_N"/>
</dbReference>
<gene>
    <name evidence="10" type="primary">hexB_1</name>
    <name evidence="10" type="ORF">tinsulaeT_21370</name>
</gene>
<dbReference type="InterPro" id="IPR025705">
    <property type="entry name" value="Beta_hexosaminidase_sua/sub"/>
</dbReference>
<dbReference type="InterPro" id="IPR004866">
    <property type="entry name" value="CHB/HEX_N_dom"/>
</dbReference>
<evidence type="ECO:0000256" key="7">
    <source>
        <dbReference type="ARBA" id="ARBA00033000"/>
    </source>
</evidence>
<proteinExistence type="inferred from homology"/>
<evidence type="ECO:0000259" key="9">
    <source>
        <dbReference type="SMART" id="SM01081"/>
    </source>
</evidence>
<accession>A0ABQ6GVY2</accession>
<dbReference type="PRINTS" id="PR00738">
    <property type="entry name" value="GLHYDRLASE20"/>
</dbReference>
<comment type="similarity">
    <text evidence="2">Belongs to the glycosyl hydrolase 20 family.</text>
</comment>
<dbReference type="PANTHER" id="PTHR22600:SF57">
    <property type="entry name" value="BETA-N-ACETYLHEXOSAMINIDASE"/>
    <property type="match status" value="1"/>
</dbReference>
<dbReference type="SMART" id="SM01081">
    <property type="entry name" value="CHB_HEX"/>
    <property type="match status" value="1"/>
</dbReference>
<dbReference type="RefSeq" id="WP_284244667.1">
    <property type="nucleotide sequence ID" value="NZ_BSST01000001.1"/>
</dbReference>
<feature type="domain" description="Chitobiase/beta-hexosaminidases N-terminal" evidence="9">
    <location>
        <begin position="49"/>
        <end position="215"/>
    </location>
</feature>
<dbReference type="PROSITE" id="PS51257">
    <property type="entry name" value="PROKAR_LIPOPROTEIN"/>
    <property type="match status" value="1"/>
</dbReference>
<dbReference type="InterPro" id="IPR029018">
    <property type="entry name" value="Hex-like_dom2"/>
</dbReference>
<dbReference type="InterPro" id="IPR015883">
    <property type="entry name" value="Glyco_hydro_20_cat"/>
</dbReference>
<dbReference type="CDD" id="cd02847">
    <property type="entry name" value="E_set_Chitobiase_C"/>
    <property type="match status" value="1"/>
</dbReference>
<protein>
    <recommendedName>
        <fullName evidence="3">beta-N-acetylhexosaminidase</fullName>
        <ecNumber evidence="3">3.2.1.52</ecNumber>
    </recommendedName>
    <alternativeName>
        <fullName evidence="6">Beta-N-acetylhexosaminidase</fullName>
    </alternativeName>
    <alternativeName>
        <fullName evidence="7">N-acetyl-beta-glucosaminidase</fullName>
    </alternativeName>
</protein>
<dbReference type="InterPro" id="IPR004867">
    <property type="entry name" value="CHB_C_dom"/>
</dbReference>
<keyword evidence="8" id="KW-0732">Signal</keyword>
<evidence type="ECO:0000313" key="10">
    <source>
        <dbReference type="EMBL" id="GLX78797.1"/>
    </source>
</evidence>
<reference evidence="10 11" key="1">
    <citation type="submission" date="2023-03" db="EMBL/GenBank/DDBJ databases">
        <title>Draft genome sequence of Thalassotalea insulae KCTC 62186T.</title>
        <authorList>
            <person name="Sawabe T."/>
        </authorList>
    </citation>
    <scope>NUCLEOTIDE SEQUENCE [LARGE SCALE GENOMIC DNA]</scope>
    <source>
        <strain evidence="10 11">KCTC 62186</strain>
    </source>
</reference>
<dbReference type="SUPFAM" id="SSF81296">
    <property type="entry name" value="E set domains"/>
    <property type="match status" value="1"/>
</dbReference>
<feature type="signal peptide" evidence="8">
    <location>
        <begin position="1"/>
        <end position="22"/>
    </location>
</feature>
<evidence type="ECO:0000256" key="1">
    <source>
        <dbReference type="ARBA" id="ARBA00001231"/>
    </source>
</evidence>
<evidence type="ECO:0000256" key="4">
    <source>
        <dbReference type="ARBA" id="ARBA00022801"/>
    </source>
</evidence>
<dbReference type="InterPro" id="IPR012291">
    <property type="entry name" value="CBM2_carb-bd_dom_sf"/>
</dbReference>
<evidence type="ECO:0000256" key="2">
    <source>
        <dbReference type="ARBA" id="ARBA00006285"/>
    </source>
</evidence>
<dbReference type="Pfam" id="PF03174">
    <property type="entry name" value="CHB_HEX_C"/>
    <property type="match status" value="1"/>
</dbReference>
<dbReference type="Gene3D" id="3.20.20.80">
    <property type="entry name" value="Glycosidases"/>
    <property type="match status" value="1"/>
</dbReference>
<dbReference type="Pfam" id="PF03173">
    <property type="entry name" value="CHB_HEX"/>
    <property type="match status" value="1"/>
</dbReference>
<keyword evidence="5" id="KW-0326">Glycosidase</keyword>
<dbReference type="Gene3D" id="2.60.40.10">
    <property type="entry name" value="Immunoglobulins"/>
    <property type="match status" value="1"/>
</dbReference>
<comment type="catalytic activity">
    <reaction evidence="1">
        <text>Hydrolysis of terminal non-reducing N-acetyl-D-hexosamine residues in N-acetyl-beta-D-hexosaminides.</text>
        <dbReference type="EC" id="3.2.1.52"/>
    </reaction>
</comment>
<name>A0ABQ6GVY2_9GAMM</name>
<evidence type="ECO:0000313" key="11">
    <source>
        <dbReference type="Proteomes" id="UP001157186"/>
    </source>
</evidence>
<feature type="chain" id="PRO_5045080346" description="beta-N-acetylhexosaminidase" evidence="8">
    <location>
        <begin position="23"/>
        <end position="884"/>
    </location>
</feature>
<dbReference type="Gene3D" id="2.60.40.290">
    <property type="match status" value="1"/>
</dbReference>
<dbReference type="Pfam" id="PF00728">
    <property type="entry name" value="Glyco_hydro_20"/>
    <property type="match status" value="1"/>
</dbReference>
<dbReference type="SUPFAM" id="SSF55545">
    <property type="entry name" value="beta-N-acetylhexosaminidase-like domain"/>
    <property type="match status" value="1"/>
</dbReference>
<dbReference type="InterPro" id="IPR017853">
    <property type="entry name" value="GH"/>
</dbReference>